<dbReference type="Gene3D" id="1.10.530.10">
    <property type="match status" value="1"/>
</dbReference>
<protein>
    <submittedName>
        <fullName evidence="4">Transglycosylase</fullName>
    </submittedName>
</protein>
<dbReference type="InterPro" id="IPR023346">
    <property type="entry name" value="Lysozyme-like_dom_sf"/>
</dbReference>
<organism evidence="4 5">
    <name type="scientific">Zoogloea oleivorans</name>
    <dbReference type="NCBI Taxonomy" id="1552750"/>
    <lineage>
        <taxon>Bacteria</taxon>
        <taxon>Pseudomonadati</taxon>
        <taxon>Pseudomonadota</taxon>
        <taxon>Betaproteobacteria</taxon>
        <taxon>Rhodocyclales</taxon>
        <taxon>Zoogloeaceae</taxon>
        <taxon>Zoogloea</taxon>
    </lineage>
</organism>
<evidence type="ECO:0000259" key="3">
    <source>
        <dbReference type="Pfam" id="PF01464"/>
    </source>
</evidence>
<dbReference type="OrthoDB" id="9815002at2"/>
<comment type="caution">
    <text evidence="4">The sequence shown here is derived from an EMBL/GenBank/DDBJ whole genome shotgun (WGS) entry which is preliminary data.</text>
</comment>
<dbReference type="Proteomes" id="UP000389128">
    <property type="component" value="Unassembled WGS sequence"/>
</dbReference>
<feature type="domain" description="Transglycosylase SLT" evidence="3">
    <location>
        <begin position="111"/>
        <end position="201"/>
    </location>
</feature>
<evidence type="ECO:0000256" key="2">
    <source>
        <dbReference type="SAM" id="Phobius"/>
    </source>
</evidence>
<proteinExistence type="inferred from homology"/>
<keyword evidence="5" id="KW-1185">Reference proteome</keyword>
<keyword evidence="2" id="KW-0472">Membrane</keyword>
<evidence type="ECO:0000313" key="4">
    <source>
        <dbReference type="EMBL" id="TYC62234.1"/>
    </source>
</evidence>
<feature type="transmembrane region" description="Helical" evidence="2">
    <location>
        <begin position="12"/>
        <end position="37"/>
    </location>
</feature>
<dbReference type="PANTHER" id="PTHR37423:SF2">
    <property type="entry name" value="MEMBRANE-BOUND LYTIC MUREIN TRANSGLYCOSYLASE C"/>
    <property type="match status" value="1"/>
</dbReference>
<keyword evidence="2" id="KW-0812">Transmembrane</keyword>
<dbReference type="PANTHER" id="PTHR37423">
    <property type="entry name" value="SOLUBLE LYTIC MUREIN TRANSGLYCOSYLASE-RELATED"/>
    <property type="match status" value="1"/>
</dbReference>
<dbReference type="Pfam" id="PF01464">
    <property type="entry name" value="SLT"/>
    <property type="match status" value="1"/>
</dbReference>
<comment type="similarity">
    <text evidence="1">Belongs to the transglycosylase Slt family.</text>
</comment>
<dbReference type="EMBL" id="SDKK01000001">
    <property type="protein sequence ID" value="TYC62234.1"/>
    <property type="molecule type" value="Genomic_DNA"/>
</dbReference>
<dbReference type="InterPro" id="IPR008258">
    <property type="entry name" value="Transglycosylase_SLT_dom_1"/>
</dbReference>
<dbReference type="AlphaFoldDB" id="A0A6C2D8E9"/>
<dbReference type="SUPFAM" id="SSF53955">
    <property type="entry name" value="Lysozyme-like"/>
    <property type="match status" value="1"/>
</dbReference>
<keyword evidence="2" id="KW-1133">Transmembrane helix</keyword>
<reference evidence="4 5" key="1">
    <citation type="submission" date="2019-01" db="EMBL/GenBank/DDBJ databases">
        <title>Zoogloea oleivorans genome sequencing and assembly.</title>
        <authorList>
            <person name="Tancsics A."/>
            <person name="Farkas M."/>
            <person name="Kriszt B."/>
            <person name="Maroti G."/>
            <person name="Horvath B."/>
        </authorList>
    </citation>
    <scope>NUCLEOTIDE SEQUENCE [LARGE SCALE GENOMIC DNA]</scope>
    <source>
        <strain evidence="4 5">Buc</strain>
    </source>
</reference>
<evidence type="ECO:0000313" key="5">
    <source>
        <dbReference type="Proteomes" id="UP000389128"/>
    </source>
</evidence>
<sequence length="233" mass="24765">MFATRIAKYARHAASFMLHFAHGGLLVAGLIVTLFVASRIANHGVQGLSLGSLTGESSASAVIDEPEVDVIQVAENPSSQLSPDLQRVKTYVAKRYQVSAVALEPLLAAAQQTGRSVGVDPLLLVAVMAIESRFNPFAESPMGAQGLMQVIPKWHPDKIDVKSDKGAMFDPDTNIRVGALVLKEYIKSTGSIEMALQKFNGSSDPSAPYANKVMAVKAQLSQAARSGSRFVGV</sequence>
<accession>A0A6C2D8E9</accession>
<dbReference type="RefSeq" id="WP_148577323.1">
    <property type="nucleotide sequence ID" value="NZ_JAVEUW010000025.1"/>
</dbReference>
<name>A0A6C2D8E9_9RHOO</name>
<evidence type="ECO:0000256" key="1">
    <source>
        <dbReference type="ARBA" id="ARBA00007734"/>
    </source>
</evidence>
<gene>
    <name evidence="4" type="ORF">ETQ85_01395</name>
</gene>